<evidence type="ECO:0000259" key="6">
    <source>
        <dbReference type="Pfam" id="PF18053"/>
    </source>
</evidence>
<sequence length="137" mass="15440">IKSSIITQDFVHGADYAALAEAAHTFRGLLGEGAKVLRGEGERQREEKVGDFRQAMAWLIKEAERTTSRQRYKGLGEMNPNQLRESTIHPDTRRLVQLTVDDGEQTRSLMDMLLAKKRASDRKGWLESKGDLASLEV</sequence>
<evidence type="ECO:0000256" key="2">
    <source>
        <dbReference type="ARBA" id="ARBA00012895"/>
    </source>
</evidence>
<evidence type="ECO:0000259" key="5">
    <source>
        <dbReference type="Pfam" id="PF00986"/>
    </source>
</evidence>
<evidence type="ECO:0000256" key="1">
    <source>
        <dbReference type="ARBA" id="ARBA00000185"/>
    </source>
</evidence>
<name>A0ABS0RS62_9ACTN</name>
<evidence type="ECO:0000313" key="8">
    <source>
        <dbReference type="Proteomes" id="UP000638849"/>
    </source>
</evidence>
<keyword evidence="3" id="KW-0413">Isomerase</keyword>
<dbReference type="InterPro" id="IPR013760">
    <property type="entry name" value="Topo_IIA-like_dom_sf"/>
</dbReference>
<gene>
    <name evidence="7" type="ORF">JBF12_46685</name>
</gene>
<comment type="catalytic activity">
    <reaction evidence="1">
        <text>ATP-dependent breakage, passage and rejoining of double-stranded DNA.</text>
        <dbReference type="EC" id="5.6.2.2"/>
    </reaction>
</comment>
<dbReference type="InterPro" id="IPR002288">
    <property type="entry name" value="DNA_gyrase_B_C"/>
</dbReference>
<dbReference type="PANTHER" id="PTHR45866:SF4">
    <property type="entry name" value="DNA TOPOISOMERASE 4 SUBUNIT B"/>
    <property type="match status" value="1"/>
</dbReference>
<dbReference type="EMBL" id="JAEEAQ010001381">
    <property type="protein sequence ID" value="MBI0320309.1"/>
    <property type="molecule type" value="Genomic_DNA"/>
</dbReference>
<dbReference type="InterPro" id="IPR013759">
    <property type="entry name" value="Topo_IIA_B_C"/>
</dbReference>
<dbReference type="Pfam" id="PF18053">
    <property type="entry name" value="GyrB_insert"/>
    <property type="match status" value="1"/>
</dbReference>
<organism evidence="7 8">
    <name type="scientific">Streptomyces javensis</name>
    <dbReference type="NCBI Taxonomy" id="114698"/>
    <lineage>
        <taxon>Bacteria</taxon>
        <taxon>Bacillati</taxon>
        <taxon>Actinomycetota</taxon>
        <taxon>Actinomycetes</taxon>
        <taxon>Kitasatosporales</taxon>
        <taxon>Streptomycetaceae</taxon>
        <taxon>Streptomyces</taxon>
        <taxon>Streptomyces violaceusniger group</taxon>
    </lineage>
</organism>
<accession>A0ABS0RS62</accession>
<protein>
    <recommendedName>
        <fullName evidence="2">DNA topoisomerase (ATP-hydrolyzing)</fullName>
        <ecNumber evidence="2">5.6.2.2</ecNumber>
    </recommendedName>
</protein>
<dbReference type="EC" id="5.6.2.2" evidence="2"/>
<proteinExistence type="predicted"/>
<dbReference type="Proteomes" id="UP000638849">
    <property type="component" value="Unassembled WGS sequence"/>
</dbReference>
<dbReference type="SUPFAM" id="SSF56719">
    <property type="entry name" value="Type II DNA topoisomerase"/>
    <property type="match status" value="1"/>
</dbReference>
<dbReference type="Gene3D" id="3.40.50.670">
    <property type="match status" value="1"/>
</dbReference>
<dbReference type="InterPro" id="IPR041423">
    <property type="entry name" value="GyrB_insert"/>
</dbReference>
<dbReference type="Pfam" id="PF00986">
    <property type="entry name" value="DNA_gyraseB_C"/>
    <property type="match status" value="1"/>
</dbReference>
<feature type="domain" description="DNA gyrase subunit B insert" evidence="6">
    <location>
        <begin position="2"/>
        <end position="63"/>
    </location>
</feature>
<feature type="compositionally biased region" description="Basic and acidic residues" evidence="4">
    <location>
        <begin position="121"/>
        <end position="130"/>
    </location>
</feature>
<evidence type="ECO:0000256" key="3">
    <source>
        <dbReference type="ARBA" id="ARBA00023235"/>
    </source>
</evidence>
<keyword evidence="8" id="KW-1185">Reference proteome</keyword>
<reference evidence="7 8" key="1">
    <citation type="submission" date="2020-12" db="EMBL/GenBank/DDBJ databases">
        <authorList>
            <person name="Kusuma A.B."/>
            <person name="Nouioui I."/>
            <person name="Goodfellow M."/>
        </authorList>
    </citation>
    <scope>NUCLEOTIDE SEQUENCE [LARGE SCALE GENOMIC DNA]</scope>
    <source>
        <strain evidence="7 8">DSM 41764</strain>
    </source>
</reference>
<dbReference type="PANTHER" id="PTHR45866">
    <property type="entry name" value="DNA GYRASE/TOPOISOMERASE SUBUNIT B"/>
    <property type="match status" value="1"/>
</dbReference>
<feature type="region of interest" description="Disordered" evidence="4">
    <location>
        <begin position="118"/>
        <end position="137"/>
    </location>
</feature>
<evidence type="ECO:0000256" key="4">
    <source>
        <dbReference type="SAM" id="MobiDB-lite"/>
    </source>
</evidence>
<feature type="non-terminal residue" evidence="7">
    <location>
        <position position="1"/>
    </location>
</feature>
<feature type="domain" description="DNA gyrase B subunit C-terminal" evidence="5">
    <location>
        <begin position="67"/>
        <end position="127"/>
    </location>
</feature>
<comment type="caution">
    <text evidence="7">The sequence shown here is derived from an EMBL/GenBank/DDBJ whole genome shotgun (WGS) entry which is preliminary data.</text>
</comment>
<evidence type="ECO:0000313" key="7">
    <source>
        <dbReference type="EMBL" id="MBI0320309.1"/>
    </source>
</evidence>